<sequence length="382" mass="39748">MKYLPFVLVLATLPVAAQEAKVEAGPKPPAVSAVLAARQTLTERVSVTGTVVPREEILVAPEVDGLRIAEILVEEGDRVTKGQVLARLSRETLATQVAQSDGARSRAVAAIAQSRSQIAEADAALTEANAALKRAQALRTTGAGSQEQLDQRTAAARTASARLASARDGLRASEASLTEIDAQGREQRIRFGQAEVKAPADGIISRRNAKLGGLASSAADPMFSIIENGALDLAAEVPEQRYARLAIGQKAELTLPDGSAATGTIRLIAPRVDPVTRLGLVRIALASETKAASGNFMRGAIITNQRETLAIPASAVLFTNGGKSIQIIENDRIVTKPIVTGLVDGASIEVQEGIAAGAAVVARSGSFLRQGDVVRPVIGGKE</sequence>
<gene>
    <name evidence="5" type="ORF">ACFSM5_14810</name>
</gene>
<dbReference type="Gene3D" id="2.40.420.20">
    <property type="match status" value="1"/>
</dbReference>
<feature type="coiled-coil region" evidence="2">
    <location>
        <begin position="111"/>
        <end position="138"/>
    </location>
</feature>
<dbReference type="SUPFAM" id="SSF111369">
    <property type="entry name" value="HlyD-like secretion proteins"/>
    <property type="match status" value="1"/>
</dbReference>
<dbReference type="EMBL" id="JBHUIP010000012">
    <property type="protein sequence ID" value="MFD2264170.1"/>
    <property type="molecule type" value="Genomic_DNA"/>
</dbReference>
<dbReference type="InterPro" id="IPR058792">
    <property type="entry name" value="Beta-barrel_RND_2"/>
</dbReference>
<organism evidence="5 6">
    <name type="scientific">Lacibacterium aquatile</name>
    <dbReference type="NCBI Taxonomy" id="1168082"/>
    <lineage>
        <taxon>Bacteria</taxon>
        <taxon>Pseudomonadati</taxon>
        <taxon>Pseudomonadota</taxon>
        <taxon>Alphaproteobacteria</taxon>
        <taxon>Rhodospirillales</taxon>
        <taxon>Rhodospirillaceae</taxon>
    </lineage>
</organism>
<dbReference type="RefSeq" id="WP_379877217.1">
    <property type="nucleotide sequence ID" value="NZ_JBHUIP010000012.1"/>
</dbReference>
<dbReference type="Gene3D" id="2.40.50.100">
    <property type="match status" value="1"/>
</dbReference>
<name>A0ABW5DTJ9_9PROT</name>
<comment type="caution">
    <text evidence="5">The sequence shown here is derived from an EMBL/GenBank/DDBJ whole genome shotgun (WGS) entry which is preliminary data.</text>
</comment>
<keyword evidence="6" id="KW-1185">Reference proteome</keyword>
<reference evidence="6" key="1">
    <citation type="journal article" date="2019" name="Int. J. Syst. Evol. Microbiol.">
        <title>The Global Catalogue of Microorganisms (GCM) 10K type strain sequencing project: providing services to taxonomists for standard genome sequencing and annotation.</title>
        <authorList>
            <consortium name="The Broad Institute Genomics Platform"/>
            <consortium name="The Broad Institute Genome Sequencing Center for Infectious Disease"/>
            <person name="Wu L."/>
            <person name="Ma J."/>
        </authorList>
    </citation>
    <scope>NUCLEOTIDE SEQUENCE [LARGE SCALE GENOMIC DNA]</scope>
    <source>
        <strain evidence="6">CGMCC 1.19062</strain>
    </source>
</reference>
<keyword evidence="2" id="KW-0175">Coiled coil</keyword>
<evidence type="ECO:0000313" key="5">
    <source>
        <dbReference type="EMBL" id="MFD2264170.1"/>
    </source>
</evidence>
<dbReference type="Gene3D" id="2.40.30.170">
    <property type="match status" value="1"/>
</dbReference>
<feature type="signal peptide" evidence="3">
    <location>
        <begin position="1"/>
        <end position="17"/>
    </location>
</feature>
<dbReference type="PANTHER" id="PTHR30469:SF15">
    <property type="entry name" value="HLYD FAMILY OF SECRETION PROTEINS"/>
    <property type="match status" value="1"/>
</dbReference>
<dbReference type="Proteomes" id="UP001597295">
    <property type="component" value="Unassembled WGS sequence"/>
</dbReference>
<protein>
    <submittedName>
        <fullName evidence="5">Efflux RND transporter periplasmic adaptor subunit</fullName>
    </submittedName>
</protein>
<evidence type="ECO:0000259" key="4">
    <source>
        <dbReference type="Pfam" id="PF25954"/>
    </source>
</evidence>
<accession>A0ABW5DTJ9</accession>
<dbReference type="Pfam" id="PF25954">
    <property type="entry name" value="Beta-barrel_RND_2"/>
    <property type="match status" value="1"/>
</dbReference>
<feature type="chain" id="PRO_5046440720" evidence="3">
    <location>
        <begin position="18"/>
        <end position="382"/>
    </location>
</feature>
<dbReference type="PANTHER" id="PTHR30469">
    <property type="entry name" value="MULTIDRUG RESISTANCE PROTEIN MDTA"/>
    <property type="match status" value="1"/>
</dbReference>
<dbReference type="InterPro" id="IPR006143">
    <property type="entry name" value="RND_pump_MFP"/>
</dbReference>
<evidence type="ECO:0000313" key="6">
    <source>
        <dbReference type="Proteomes" id="UP001597295"/>
    </source>
</evidence>
<keyword evidence="3" id="KW-0732">Signal</keyword>
<evidence type="ECO:0000256" key="3">
    <source>
        <dbReference type="SAM" id="SignalP"/>
    </source>
</evidence>
<comment type="similarity">
    <text evidence="1">Belongs to the membrane fusion protein (MFP) (TC 8.A.1) family.</text>
</comment>
<evidence type="ECO:0000256" key="2">
    <source>
        <dbReference type="SAM" id="Coils"/>
    </source>
</evidence>
<proteinExistence type="inferred from homology"/>
<evidence type="ECO:0000256" key="1">
    <source>
        <dbReference type="ARBA" id="ARBA00009477"/>
    </source>
</evidence>
<feature type="domain" description="CusB-like beta-barrel" evidence="4">
    <location>
        <begin position="233"/>
        <end position="289"/>
    </location>
</feature>
<dbReference type="NCBIfam" id="TIGR01730">
    <property type="entry name" value="RND_mfp"/>
    <property type="match status" value="1"/>
</dbReference>
<dbReference type="Gene3D" id="1.10.287.470">
    <property type="entry name" value="Helix hairpin bin"/>
    <property type="match status" value="1"/>
</dbReference>